<dbReference type="EMBL" id="JAWWNJ010000054">
    <property type="protein sequence ID" value="KAK7015271.1"/>
    <property type="molecule type" value="Genomic_DNA"/>
</dbReference>
<accession>A0AAW0AT00</accession>
<evidence type="ECO:0000256" key="1">
    <source>
        <dbReference type="SAM" id="MobiDB-lite"/>
    </source>
</evidence>
<dbReference type="Proteomes" id="UP001362999">
    <property type="component" value="Unassembled WGS sequence"/>
</dbReference>
<sequence>MAPQSLIEKFTIDVPTVLPANMAKFNGPRKYFLRITVELFLFDTKDPAFRPRLYHAQQIRLFIEFAIACVKKGSPPRLMPTGYNDLTAWLNEYENGGFYFPLIDPADGSIIWKDFYNLPTLRAFCVQDHELSRFRVALPGQIVVSKEEYDDGRRALEAEKYNRMRGYQRRLAENAEKERGVGQDDDEYTVSAEDLEVFKHRQTDDSLASETQKKLATGDNTPIPVTVRSHTFFGNGAGPSNSGGSGGAGGSGGGNGNDINMSGGGA</sequence>
<name>A0AAW0AT00_9AGAR</name>
<proteinExistence type="predicted"/>
<organism evidence="2 3">
    <name type="scientific">Favolaschia claudopus</name>
    <dbReference type="NCBI Taxonomy" id="2862362"/>
    <lineage>
        <taxon>Eukaryota</taxon>
        <taxon>Fungi</taxon>
        <taxon>Dikarya</taxon>
        <taxon>Basidiomycota</taxon>
        <taxon>Agaricomycotina</taxon>
        <taxon>Agaricomycetes</taxon>
        <taxon>Agaricomycetidae</taxon>
        <taxon>Agaricales</taxon>
        <taxon>Marasmiineae</taxon>
        <taxon>Mycenaceae</taxon>
        <taxon>Favolaschia</taxon>
    </lineage>
</organism>
<evidence type="ECO:0000313" key="3">
    <source>
        <dbReference type="Proteomes" id="UP001362999"/>
    </source>
</evidence>
<keyword evidence="3" id="KW-1185">Reference proteome</keyword>
<gene>
    <name evidence="2" type="ORF">R3P38DRAFT_2996617</name>
</gene>
<evidence type="ECO:0000313" key="2">
    <source>
        <dbReference type="EMBL" id="KAK7015271.1"/>
    </source>
</evidence>
<reference evidence="2 3" key="1">
    <citation type="journal article" date="2024" name="J Genomics">
        <title>Draft genome sequencing and assembly of Favolaschia claudopus CIRM-BRFM 2984 isolated from oak limbs.</title>
        <authorList>
            <person name="Navarro D."/>
            <person name="Drula E."/>
            <person name="Chaduli D."/>
            <person name="Cazenave R."/>
            <person name="Ahrendt S."/>
            <person name="Wang J."/>
            <person name="Lipzen A."/>
            <person name="Daum C."/>
            <person name="Barry K."/>
            <person name="Grigoriev I.V."/>
            <person name="Favel A."/>
            <person name="Rosso M.N."/>
            <person name="Martin F."/>
        </authorList>
    </citation>
    <scope>NUCLEOTIDE SEQUENCE [LARGE SCALE GENOMIC DNA]</scope>
    <source>
        <strain evidence="2 3">CIRM-BRFM 2984</strain>
    </source>
</reference>
<feature type="compositionally biased region" description="Gly residues" evidence="1">
    <location>
        <begin position="235"/>
        <end position="266"/>
    </location>
</feature>
<comment type="caution">
    <text evidence="2">The sequence shown here is derived from an EMBL/GenBank/DDBJ whole genome shotgun (WGS) entry which is preliminary data.</text>
</comment>
<dbReference type="AlphaFoldDB" id="A0AAW0AT00"/>
<feature type="region of interest" description="Disordered" evidence="1">
    <location>
        <begin position="199"/>
        <end position="266"/>
    </location>
</feature>
<protein>
    <submittedName>
        <fullName evidence="2">Uncharacterized protein</fullName>
    </submittedName>
</protein>